<name>D8QUJ7_SELML</name>
<dbReference type="Proteomes" id="UP000001514">
    <property type="component" value="Unassembled WGS sequence"/>
</dbReference>
<dbReference type="Gramene" id="EFJ35885">
    <property type="protein sequence ID" value="EFJ35885"/>
    <property type="gene ID" value="SELMODRAFT_404191"/>
</dbReference>
<reference evidence="2 3" key="1">
    <citation type="journal article" date="2011" name="Science">
        <title>The Selaginella genome identifies genetic changes associated with the evolution of vascular plants.</title>
        <authorList>
            <person name="Banks J.A."/>
            <person name="Nishiyama T."/>
            <person name="Hasebe M."/>
            <person name="Bowman J.L."/>
            <person name="Gribskov M."/>
            <person name="dePamphilis C."/>
            <person name="Albert V.A."/>
            <person name="Aono N."/>
            <person name="Aoyama T."/>
            <person name="Ambrose B.A."/>
            <person name="Ashton N.W."/>
            <person name="Axtell M.J."/>
            <person name="Barker E."/>
            <person name="Barker M.S."/>
            <person name="Bennetzen J.L."/>
            <person name="Bonawitz N.D."/>
            <person name="Chapple C."/>
            <person name="Cheng C."/>
            <person name="Correa L.G."/>
            <person name="Dacre M."/>
            <person name="DeBarry J."/>
            <person name="Dreyer I."/>
            <person name="Elias M."/>
            <person name="Engstrom E.M."/>
            <person name="Estelle M."/>
            <person name="Feng L."/>
            <person name="Finet C."/>
            <person name="Floyd S.K."/>
            <person name="Frommer W.B."/>
            <person name="Fujita T."/>
            <person name="Gramzow L."/>
            <person name="Gutensohn M."/>
            <person name="Harholt J."/>
            <person name="Hattori M."/>
            <person name="Heyl A."/>
            <person name="Hirai T."/>
            <person name="Hiwatashi Y."/>
            <person name="Ishikawa M."/>
            <person name="Iwata M."/>
            <person name="Karol K.G."/>
            <person name="Koehler B."/>
            <person name="Kolukisaoglu U."/>
            <person name="Kubo M."/>
            <person name="Kurata T."/>
            <person name="Lalonde S."/>
            <person name="Li K."/>
            <person name="Li Y."/>
            <person name="Litt A."/>
            <person name="Lyons E."/>
            <person name="Manning G."/>
            <person name="Maruyama T."/>
            <person name="Michael T.P."/>
            <person name="Mikami K."/>
            <person name="Miyazaki S."/>
            <person name="Morinaga S."/>
            <person name="Murata T."/>
            <person name="Mueller-Roeber B."/>
            <person name="Nelson D.R."/>
            <person name="Obara M."/>
            <person name="Oguri Y."/>
            <person name="Olmstead R.G."/>
            <person name="Onodera N."/>
            <person name="Petersen B.L."/>
            <person name="Pils B."/>
            <person name="Prigge M."/>
            <person name="Rensing S.A."/>
            <person name="Riano-Pachon D.M."/>
            <person name="Roberts A.W."/>
            <person name="Sato Y."/>
            <person name="Scheller H.V."/>
            <person name="Schulz B."/>
            <person name="Schulz C."/>
            <person name="Shakirov E.V."/>
            <person name="Shibagaki N."/>
            <person name="Shinohara N."/>
            <person name="Shippen D.E."/>
            <person name="Soerensen I."/>
            <person name="Sotooka R."/>
            <person name="Sugimoto N."/>
            <person name="Sugita M."/>
            <person name="Sumikawa N."/>
            <person name="Tanurdzic M."/>
            <person name="Theissen G."/>
            <person name="Ulvskov P."/>
            <person name="Wakazuki S."/>
            <person name="Weng J.K."/>
            <person name="Willats W.W."/>
            <person name="Wipf D."/>
            <person name="Wolf P.G."/>
            <person name="Yang L."/>
            <person name="Zimmer A.D."/>
            <person name="Zhu Q."/>
            <person name="Mitros T."/>
            <person name="Hellsten U."/>
            <person name="Loque D."/>
            <person name="Otillar R."/>
            <person name="Salamov A."/>
            <person name="Schmutz J."/>
            <person name="Shapiro H."/>
            <person name="Lindquist E."/>
            <person name="Lucas S."/>
            <person name="Rokhsar D."/>
            <person name="Grigoriev I.V."/>
        </authorList>
    </citation>
    <scope>NUCLEOTIDE SEQUENCE [LARGE SCALE GENOMIC DNA]</scope>
</reference>
<gene>
    <name evidence="2" type="ORF">SELMODRAFT_404191</name>
</gene>
<dbReference type="HOGENOM" id="CLU_1186695_0_0_1"/>
<proteinExistence type="predicted"/>
<organism evidence="3">
    <name type="scientific">Selaginella moellendorffii</name>
    <name type="common">Spikemoss</name>
    <dbReference type="NCBI Taxonomy" id="88036"/>
    <lineage>
        <taxon>Eukaryota</taxon>
        <taxon>Viridiplantae</taxon>
        <taxon>Streptophyta</taxon>
        <taxon>Embryophyta</taxon>
        <taxon>Tracheophyta</taxon>
        <taxon>Lycopodiopsida</taxon>
        <taxon>Selaginellales</taxon>
        <taxon>Selaginellaceae</taxon>
        <taxon>Selaginella</taxon>
    </lineage>
</organism>
<evidence type="ECO:0000256" key="1">
    <source>
        <dbReference type="SAM" id="MobiDB-lite"/>
    </source>
</evidence>
<dbReference type="InParanoid" id="D8QUJ7"/>
<protein>
    <submittedName>
        <fullName evidence="2">Uncharacterized protein</fullName>
    </submittedName>
</protein>
<dbReference type="EMBL" id="GL377567">
    <property type="protein sequence ID" value="EFJ35885.1"/>
    <property type="molecule type" value="Genomic_DNA"/>
</dbReference>
<evidence type="ECO:0000313" key="2">
    <source>
        <dbReference type="EMBL" id="EFJ35885.1"/>
    </source>
</evidence>
<dbReference type="PROSITE" id="PS51257">
    <property type="entry name" value="PROKAR_LIPOPROTEIN"/>
    <property type="match status" value="1"/>
</dbReference>
<feature type="compositionally biased region" description="Basic and acidic residues" evidence="1">
    <location>
        <begin position="39"/>
        <end position="56"/>
    </location>
</feature>
<feature type="region of interest" description="Disordered" evidence="1">
    <location>
        <begin position="38"/>
        <end position="78"/>
    </location>
</feature>
<accession>D8QUJ7</accession>
<keyword evidence="3" id="KW-1185">Reference proteome</keyword>
<evidence type="ECO:0000313" key="3">
    <source>
        <dbReference type="Proteomes" id="UP000001514"/>
    </source>
</evidence>
<dbReference type="KEGG" id="smo:SELMODRAFT_404191"/>
<sequence length="234" mass="25517">MDRPLAFRFVALVDRAKTPSAISSALACPCFGDLPSEGSEMRGPEAPRSSHIDGADTKITTQDGGVHAASLTSRGREEGDAKIATATSLSGATNMLEQMRQIWLSGQSCCCKPLGEPFVVALACGVAMLVITELSSASVLRYTASYLLERRIWHSFLQLRGTLEMVAQSASLESVESTAGCKRREWRWRCFAVYISWEWEQSQSLLEAPQEDLPLVEESPTSFGPAGFQRHQAA</sequence>
<dbReference type="AlphaFoldDB" id="D8QUJ7"/>